<dbReference type="Gene3D" id="3.90.1200.10">
    <property type="match status" value="1"/>
</dbReference>
<keyword evidence="3" id="KW-1185">Reference proteome</keyword>
<dbReference type="Proteomes" id="UP000290876">
    <property type="component" value="Chromosome"/>
</dbReference>
<dbReference type="InterPro" id="IPR011009">
    <property type="entry name" value="Kinase-like_dom_sf"/>
</dbReference>
<evidence type="ECO:0000313" key="2">
    <source>
        <dbReference type="EMBL" id="VEU78367.1"/>
    </source>
</evidence>
<gene>
    <name evidence="2" type="ORF">NCTC10184_00612</name>
</gene>
<sequence>MERIQQGYTNKSFRDGKFFYQEKNYTGFNHHLDYSLLTQFSFVPRLIANQREFSKWEYIDGSVPEMSEQNLKQIAQHLNTLHLSKLKFPANNLVARINHYLAIIKQKHLPRADLPHIFQLKTQIFDFLAQNQNIWPLHNDLWPINLVEDSHHQIYFVDWEYATMGDIHFELAYFIEASKLNLQQETFLLTHFDSINQQRLIQNKIIVNYLVVLWALAQIQLPFEIEQYLKKIDKLNELL</sequence>
<evidence type="ECO:0000259" key="1">
    <source>
        <dbReference type="Pfam" id="PF01636"/>
    </source>
</evidence>
<dbReference type="SUPFAM" id="SSF56112">
    <property type="entry name" value="Protein kinase-like (PK-like)"/>
    <property type="match status" value="1"/>
</dbReference>
<dbReference type="InterPro" id="IPR002575">
    <property type="entry name" value="Aminoglycoside_PTrfase"/>
</dbReference>
<dbReference type="EMBL" id="LR215043">
    <property type="protein sequence ID" value="VEU78367.1"/>
    <property type="molecule type" value="Genomic_DNA"/>
</dbReference>
<dbReference type="Pfam" id="PF01636">
    <property type="entry name" value="APH"/>
    <property type="match status" value="1"/>
</dbReference>
<dbReference type="AlphaFoldDB" id="A0A449BAZ2"/>
<accession>A0A449BAZ2</accession>
<protein>
    <recommendedName>
        <fullName evidence="1">Aminoglycoside phosphotransferase domain-containing protein</fullName>
    </recommendedName>
</protein>
<dbReference type="KEGG" id="mcob:NCTC10184_00612"/>
<proteinExistence type="predicted"/>
<dbReference type="RefSeq" id="WP_129623191.1">
    <property type="nucleotide sequence ID" value="NZ_LR215043.1"/>
</dbReference>
<dbReference type="OrthoDB" id="9803871at2"/>
<evidence type="ECO:0000313" key="3">
    <source>
        <dbReference type="Proteomes" id="UP000290876"/>
    </source>
</evidence>
<feature type="domain" description="Aminoglycoside phosphotransferase" evidence="1">
    <location>
        <begin position="43"/>
        <end position="175"/>
    </location>
</feature>
<organism evidence="2 3">
    <name type="scientific">Mycoplasmopsis columbinasalis</name>
    <dbReference type="NCBI Taxonomy" id="114880"/>
    <lineage>
        <taxon>Bacteria</taxon>
        <taxon>Bacillati</taxon>
        <taxon>Mycoplasmatota</taxon>
        <taxon>Mycoplasmoidales</taxon>
        <taxon>Metamycoplasmataceae</taxon>
        <taxon>Mycoplasmopsis</taxon>
    </lineage>
</organism>
<reference evidence="2 3" key="1">
    <citation type="submission" date="2019-01" db="EMBL/GenBank/DDBJ databases">
        <authorList>
            <consortium name="Pathogen Informatics"/>
        </authorList>
    </citation>
    <scope>NUCLEOTIDE SEQUENCE [LARGE SCALE GENOMIC DNA]</scope>
    <source>
        <strain evidence="2 3">NCTC10184</strain>
    </source>
</reference>
<name>A0A449BAZ2_9BACT</name>